<dbReference type="InterPro" id="IPR004463">
    <property type="entry name" value="UDP-acyl_GlcNac_deAcase"/>
</dbReference>
<accession>A0AAN8Z1Y2</accession>
<comment type="pathway">
    <text evidence="2">Glycolipid biosynthesis; lipid IV(A) biosynthesis; lipid IV(A) from (3R)-3-hydroxytetradecanoyl-[acyl-carrier-protein] and UDP-N-acetyl-alpha-D-glucosamine: step 2/6.</text>
</comment>
<evidence type="ECO:0000256" key="2">
    <source>
        <dbReference type="ARBA" id="ARBA00005002"/>
    </source>
</evidence>
<keyword evidence="8" id="KW-0378">Hydrolase</keyword>
<dbReference type="PANTHER" id="PTHR33694:SF1">
    <property type="entry name" value="UDP-3-O-ACYL-N-ACETYLGLUCOSAMINE DEACETYLASE 1, MITOCHONDRIAL-RELATED"/>
    <property type="match status" value="1"/>
</dbReference>
<dbReference type="GO" id="GO:0016020">
    <property type="term" value="C:membrane"/>
    <property type="evidence" value="ECO:0007669"/>
    <property type="project" value="GOC"/>
</dbReference>
<keyword evidence="9" id="KW-0862">Zinc</keyword>
<evidence type="ECO:0000256" key="1">
    <source>
        <dbReference type="ARBA" id="ARBA00001947"/>
    </source>
</evidence>
<dbReference type="SUPFAM" id="SSF54211">
    <property type="entry name" value="Ribosomal protein S5 domain 2-like"/>
    <property type="match status" value="2"/>
</dbReference>
<keyword evidence="7" id="KW-0479">Metal-binding</keyword>
<keyword evidence="14" id="KW-1185">Reference proteome</keyword>
<evidence type="ECO:0000313" key="14">
    <source>
        <dbReference type="Proteomes" id="UP001370490"/>
    </source>
</evidence>
<dbReference type="AlphaFoldDB" id="A0AAN8Z1Y2"/>
<evidence type="ECO:0000256" key="4">
    <source>
        <dbReference type="ARBA" id="ARBA00012745"/>
    </source>
</evidence>
<keyword evidence="6" id="KW-0441">Lipid A biosynthesis</keyword>
<dbReference type="Gene3D" id="3.30.1700.10">
    <property type="entry name" value="lpxc deacetylase, domain 2"/>
    <property type="match status" value="1"/>
</dbReference>
<keyword evidence="5" id="KW-0444">Lipid biosynthesis</keyword>
<evidence type="ECO:0000256" key="5">
    <source>
        <dbReference type="ARBA" id="ARBA00022516"/>
    </source>
</evidence>
<sequence>MTFARTITSTFKSSALLTWKPTGTLQHTIADCIEKSGKALHSGELTRVKLWPESARKGRYFEFHSTCIPASISFVEESPLCTTLSKDGFRVRTVEHLLSALEASGVDNCRIEIQSISGGDNPTVEGRWTSMKHDMPNKFVSKPLELHNGAILVHSKVPIFDGSAREWIQAIEQVGLKEAADQSGSSCEKLAPFLNEPVHVQKNDSFLVAFPSPKLHVTYGIDFPRVPAIGCQWFHSAPLEDSFYSMEIASARTFCLHEEVEKMRNAGLIKGGSKDNAIVCSASEGWLNPPLRFPDEPCRHKVLDLLGDLSLIARDGNQGLPVVHIVAFKA</sequence>
<dbReference type="InterPro" id="IPR020568">
    <property type="entry name" value="Ribosomal_Su5_D2-typ_SF"/>
</dbReference>
<dbReference type="GO" id="GO:0009245">
    <property type="term" value="P:lipid A biosynthetic process"/>
    <property type="evidence" value="ECO:0007669"/>
    <property type="project" value="UniProtKB-KW"/>
</dbReference>
<evidence type="ECO:0000313" key="13">
    <source>
        <dbReference type="EMBL" id="KAK6921601.1"/>
    </source>
</evidence>
<evidence type="ECO:0000256" key="9">
    <source>
        <dbReference type="ARBA" id="ARBA00022833"/>
    </source>
</evidence>
<dbReference type="GO" id="GO:0046872">
    <property type="term" value="F:metal ion binding"/>
    <property type="evidence" value="ECO:0007669"/>
    <property type="project" value="UniProtKB-KW"/>
</dbReference>
<dbReference type="GO" id="GO:0103117">
    <property type="term" value="F:UDP-3-O-acyl-N-acetylglucosamine deacetylase activity"/>
    <property type="evidence" value="ECO:0007669"/>
    <property type="project" value="UniProtKB-EC"/>
</dbReference>
<comment type="function">
    <text evidence="12">Involved in the biosynthesis of lipid A, a phosphorylated glycolipid that in bacteria anchors the lipopolysaccharide to the outer membrane of the cell. Lipid A-like molecules in plants may serve as structural components of the outer membranes of mitochondria and/or chloroplasts, or may be involved in signal transduction or plant defense responses.</text>
</comment>
<comment type="caution">
    <text evidence="13">The sequence shown here is derived from an EMBL/GenBank/DDBJ whole genome shotgun (WGS) entry which is preliminary data.</text>
</comment>
<protein>
    <recommendedName>
        <fullName evidence="4">UDP-3-O-acyl-N-acetylglucosamine deacetylase</fullName>
        <ecNumber evidence="4">3.5.1.108</ecNumber>
    </recommendedName>
</protein>
<comment type="cofactor">
    <cofactor evidence="1">
        <name>Zn(2+)</name>
        <dbReference type="ChEBI" id="CHEBI:29105"/>
    </cofactor>
</comment>
<dbReference type="InterPro" id="IPR011334">
    <property type="entry name" value="UDP-acyl_GlcNac_deAcase_C"/>
</dbReference>
<evidence type="ECO:0000256" key="3">
    <source>
        <dbReference type="ARBA" id="ARBA00006170"/>
    </source>
</evidence>
<keyword evidence="10" id="KW-0443">Lipid metabolism</keyword>
<dbReference type="Gene3D" id="3.30.230.20">
    <property type="entry name" value="lpxc deacetylase, domain 1"/>
    <property type="match status" value="1"/>
</dbReference>
<dbReference type="Proteomes" id="UP001370490">
    <property type="component" value="Unassembled WGS sequence"/>
</dbReference>
<dbReference type="Pfam" id="PF03331">
    <property type="entry name" value="LpxC"/>
    <property type="match status" value="2"/>
</dbReference>
<evidence type="ECO:0000256" key="12">
    <source>
        <dbReference type="ARBA" id="ARBA00024987"/>
    </source>
</evidence>
<comment type="catalytic activity">
    <reaction evidence="11">
        <text>a UDP-3-O-[(3R)-3-hydroxyacyl]-N-acetyl-alpha-D-glucosamine + H2O = a UDP-3-O-[(3R)-3-hydroxyacyl]-alpha-D-glucosamine + acetate</text>
        <dbReference type="Rhea" id="RHEA:67816"/>
        <dbReference type="ChEBI" id="CHEBI:15377"/>
        <dbReference type="ChEBI" id="CHEBI:30089"/>
        <dbReference type="ChEBI" id="CHEBI:137740"/>
        <dbReference type="ChEBI" id="CHEBI:173225"/>
        <dbReference type="EC" id="3.5.1.108"/>
    </reaction>
</comment>
<evidence type="ECO:0000256" key="8">
    <source>
        <dbReference type="ARBA" id="ARBA00022801"/>
    </source>
</evidence>
<organism evidence="13 14">
    <name type="scientific">Dillenia turbinata</name>
    <dbReference type="NCBI Taxonomy" id="194707"/>
    <lineage>
        <taxon>Eukaryota</taxon>
        <taxon>Viridiplantae</taxon>
        <taxon>Streptophyta</taxon>
        <taxon>Embryophyta</taxon>
        <taxon>Tracheophyta</taxon>
        <taxon>Spermatophyta</taxon>
        <taxon>Magnoliopsida</taxon>
        <taxon>eudicotyledons</taxon>
        <taxon>Gunneridae</taxon>
        <taxon>Pentapetalae</taxon>
        <taxon>Dilleniales</taxon>
        <taxon>Dilleniaceae</taxon>
        <taxon>Dillenia</taxon>
    </lineage>
</organism>
<dbReference type="GO" id="GO:2001289">
    <property type="term" value="P:lipid X metabolic process"/>
    <property type="evidence" value="ECO:0007669"/>
    <property type="project" value="UniProtKB-ARBA"/>
</dbReference>
<evidence type="ECO:0000256" key="11">
    <source>
        <dbReference type="ARBA" id="ARBA00024535"/>
    </source>
</evidence>
<feature type="non-terminal residue" evidence="13">
    <location>
        <position position="330"/>
    </location>
</feature>
<name>A0AAN8Z1Y2_9MAGN</name>
<dbReference type="PANTHER" id="PTHR33694">
    <property type="entry name" value="UDP-3-O-ACYL-N-ACETYLGLUCOSAMINE DEACETYLASE 1, MITOCHONDRIAL-RELATED"/>
    <property type="match status" value="1"/>
</dbReference>
<comment type="similarity">
    <text evidence="3">Belongs to the LpxC family.</text>
</comment>
<evidence type="ECO:0000256" key="7">
    <source>
        <dbReference type="ARBA" id="ARBA00022723"/>
    </source>
</evidence>
<dbReference type="GO" id="GO:0005739">
    <property type="term" value="C:mitochondrion"/>
    <property type="evidence" value="ECO:0007669"/>
    <property type="project" value="UniProtKB-ARBA"/>
</dbReference>
<gene>
    <name evidence="13" type="ORF">RJ641_012108</name>
</gene>
<dbReference type="EC" id="3.5.1.108" evidence="4"/>
<reference evidence="13 14" key="1">
    <citation type="submission" date="2023-12" db="EMBL/GenBank/DDBJ databases">
        <title>A high-quality genome assembly for Dillenia turbinata (Dilleniales).</title>
        <authorList>
            <person name="Chanderbali A."/>
        </authorList>
    </citation>
    <scope>NUCLEOTIDE SEQUENCE [LARGE SCALE GENOMIC DNA]</scope>
    <source>
        <strain evidence="13">LSX21</strain>
        <tissue evidence="13">Leaf</tissue>
    </source>
</reference>
<dbReference type="InterPro" id="IPR015870">
    <property type="entry name" value="UDP-acyl_N-AcGlcN_deAcase_N"/>
</dbReference>
<dbReference type="EMBL" id="JBAMMX010000019">
    <property type="protein sequence ID" value="KAK6921601.1"/>
    <property type="molecule type" value="Genomic_DNA"/>
</dbReference>
<evidence type="ECO:0000256" key="10">
    <source>
        <dbReference type="ARBA" id="ARBA00023098"/>
    </source>
</evidence>
<evidence type="ECO:0000256" key="6">
    <source>
        <dbReference type="ARBA" id="ARBA00022556"/>
    </source>
</evidence>
<proteinExistence type="inferred from homology"/>